<evidence type="ECO:0000313" key="3">
    <source>
        <dbReference type="Proteomes" id="UP000076038"/>
    </source>
</evidence>
<gene>
    <name evidence="2" type="ORF">A3Q41_02578</name>
</gene>
<proteinExistence type="predicted"/>
<dbReference type="KEGG" id="rhs:A3Q41_02578"/>
<keyword evidence="1" id="KW-0472">Membrane</keyword>
<reference evidence="3" key="2">
    <citation type="submission" date="2016-04" db="EMBL/GenBank/DDBJ databases">
        <title>Complete Genome and Plasmid Sequences for Rhodococcus fascians D188 and Draft Sequences for Rhodococcus spp. Isolates PBTS 1 and PBTS 2.</title>
        <authorList>
            <person name="Stamer R."/>
            <person name="Vereecke D."/>
            <person name="Zhang Y."/>
            <person name="Schilkey F."/>
            <person name="Devitt N."/>
            <person name="Randall J."/>
        </authorList>
    </citation>
    <scope>NUCLEOTIDE SEQUENCE [LARGE SCALE GENOMIC DNA]</scope>
    <source>
        <strain evidence="3">PBTS2</strain>
    </source>
</reference>
<protein>
    <submittedName>
        <fullName evidence="2">Uncharacterized protein</fullName>
    </submittedName>
</protein>
<name>A0A143QNA3_RHOFA</name>
<dbReference type="EMBL" id="CP015220">
    <property type="protein sequence ID" value="AMY23877.1"/>
    <property type="molecule type" value="Genomic_DNA"/>
</dbReference>
<organism evidence="2 3">
    <name type="scientific">Rhodococcoides fascians</name>
    <name type="common">Rhodococcus fascians</name>
    <dbReference type="NCBI Taxonomy" id="1828"/>
    <lineage>
        <taxon>Bacteria</taxon>
        <taxon>Bacillati</taxon>
        <taxon>Actinomycetota</taxon>
        <taxon>Actinomycetes</taxon>
        <taxon>Mycobacteriales</taxon>
        <taxon>Nocardiaceae</taxon>
        <taxon>Rhodococcoides</taxon>
    </lineage>
</organism>
<reference evidence="2 3" key="1">
    <citation type="journal article" date="2016" name="Genome Announc.">
        <title>Complete Genome and Plasmid Sequences for Rhodococcus fascians D188 and Draft Sequences for Rhodococcus Isolates PBTS 1 and PBTS 2.</title>
        <authorList>
            <person name="Stamler R.A."/>
            <person name="Vereecke D."/>
            <person name="Zhang Y."/>
            <person name="Schilkey F."/>
            <person name="Devitt N."/>
            <person name="Randall J.J."/>
        </authorList>
    </citation>
    <scope>NUCLEOTIDE SEQUENCE [LARGE SCALE GENOMIC DNA]</scope>
    <source>
        <strain evidence="2 3">PBTS2</strain>
    </source>
</reference>
<keyword evidence="1" id="KW-0812">Transmembrane</keyword>
<dbReference type="AlphaFoldDB" id="A0A143QNA3"/>
<accession>A0A143QNA3</accession>
<keyword evidence="1" id="KW-1133">Transmembrane helix</keyword>
<dbReference type="PATRIC" id="fig|1653479.3.peg.2610"/>
<sequence length="59" mass="6606">MMVCHQCHSAETDRCHRPVSPRVKLGSVVIFFEVLLALAAVAIIAFSLYVVYRLVNDES</sequence>
<evidence type="ECO:0000256" key="1">
    <source>
        <dbReference type="SAM" id="Phobius"/>
    </source>
</evidence>
<keyword evidence="3" id="KW-1185">Reference proteome</keyword>
<feature type="transmembrane region" description="Helical" evidence="1">
    <location>
        <begin position="28"/>
        <end position="52"/>
    </location>
</feature>
<dbReference type="Proteomes" id="UP000076038">
    <property type="component" value="Chromosome"/>
</dbReference>
<evidence type="ECO:0000313" key="2">
    <source>
        <dbReference type="EMBL" id="AMY23877.1"/>
    </source>
</evidence>